<comment type="caution">
    <text evidence="1">The sequence shown here is derived from an EMBL/GenBank/DDBJ whole genome shotgun (WGS) entry which is preliminary data.</text>
</comment>
<gene>
    <name evidence="1" type="ORF">TSAR_015605</name>
</gene>
<dbReference type="AlphaFoldDB" id="A0A232F2A0"/>
<keyword evidence="2" id="KW-1185">Reference proteome</keyword>
<evidence type="ECO:0008006" key="3">
    <source>
        <dbReference type="Google" id="ProtNLM"/>
    </source>
</evidence>
<accession>A0A232F2A0</accession>
<sequence>MLDTGSEVNLIKIGVIFYKTLIQTEKIISLRRIGPSYTKSLGTYKWLLLGVEVTFIVVPNLVPNEFQIPTDGRLGVALFRYYYTKIDFNSRIFTLNNKVMTFYKRNLERNDPQIKSEVGRIINIKSDRQESLLPFIDIVNPPTYRQGGLMLDSRSEANIMKSLLIPENCEINRSEFAYLKGIGDELTETLGTAEITIFGEKTIFHIVPDDFGIPCEGVLGAAYFFLAHCTIDFKKNEFRVVSKIATIHYDHTLSDFDSSDVTEMEKRLQLPIPRAAKYENLSEIGLSSGSSTIANSSTESLYRMISDLENYSDIENITDIEDYYSSNRIAILKEDLNLPLCPKRQIFHITQQEVFADLNVNVPSKEESDECYDLFKNKKVELYDPFDLPTACVFGIQVNTGSILDKLRLDHLQGVEKNHVLKIINKYKDIFLLEGQHLGSATNIKHKIITTTDVPKETNNTNIKTLSDKISQIIAESEKNSKTIKPKSTNEASALNLEWASSNRSHSNVQENGSVPAVEMSTANSVTTVDKSELTIKTNNTNNKSKIVKVKDLRVNLVMKELSF</sequence>
<organism evidence="1 2">
    <name type="scientific">Trichomalopsis sarcophagae</name>
    <dbReference type="NCBI Taxonomy" id="543379"/>
    <lineage>
        <taxon>Eukaryota</taxon>
        <taxon>Metazoa</taxon>
        <taxon>Ecdysozoa</taxon>
        <taxon>Arthropoda</taxon>
        <taxon>Hexapoda</taxon>
        <taxon>Insecta</taxon>
        <taxon>Pterygota</taxon>
        <taxon>Neoptera</taxon>
        <taxon>Endopterygota</taxon>
        <taxon>Hymenoptera</taxon>
        <taxon>Apocrita</taxon>
        <taxon>Proctotrupomorpha</taxon>
        <taxon>Chalcidoidea</taxon>
        <taxon>Pteromalidae</taxon>
        <taxon>Pteromalinae</taxon>
        <taxon>Trichomalopsis</taxon>
    </lineage>
</organism>
<evidence type="ECO:0000313" key="2">
    <source>
        <dbReference type="Proteomes" id="UP000215335"/>
    </source>
</evidence>
<evidence type="ECO:0000313" key="1">
    <source>
        <dbReference type="EMBL" id="OXU24537.1"/>
    </source>
</evidence>
<reference evidence="1 2" key="1">
    <citation type="journal article" date="2017" name="Curr. Biol.">
        <title>The Evolution of Venom by Co-option of Single-Copy Genes.</title>
        <authorList>
            <person name="Martinson E.O."/>
            <person name="Mrinalini"/>
            <person name="Kelkar Y.D."/>
            <person name="Chang C.H."/>
            <person name="Werren J.H."/>
        </authorList>
    </citation>
    <scope>NUCLEOTIDE SEQUENCE [LARGE SCALE GENOMIC DNA]</scope>
    <source>
        <strain evidence="1 2">Alberta</strain>
        <tissue evidence="1">Whole body</tissue>
    </source>
</reference>
<proteinExistence type="predicted"/>
<name>A0A232F2A0_9HYME</name>
<dbReference type="EMBL" id="NNAY01001273">
    <property type="protein sequence ID" value="OXU24537.1"/>
    <property type="molecule type" value="Genomic_DNA"/>
</dbReference>
<dbReference type="Proteomes" id="UP000215335">
    <property type="component" value="Unassembled WGS sequence"/>
</dbReference>
<protein>
    <recommendedName>
        <fullName evidence="3">Peptidase A2 domain-containing protein</fullName>
    </recommendedName>
</protein>